<dbReference type="InParanoid" id="A0A0C3FYR6"/>
<keyword evidence="1" id="KW-0812">Transmembrane</keyword>
<accession>A0A0C3FYR6</accession>
<dbReference type="AlphaFoldDB" id="A0A0C3FYR6"/>
<sequence>MLSASDVTARYVEDAANSTSLIIFCFDVMLIIISFAGISNQNRTSKSSTPSSKPLPTYNINRVITVNYPEVRWPNSRHRLRFKGSQICSWTVWEILHQVLGPSTTEHVELATEDFSHLHLSIYVTTSLLSIH</sequence>
<dbReference type="Proteomes" id="UP000054166">
    <property type="component" value="Unassembled WGS sequence"/>
</dbReference>
<organism evidence="2 3">
    <name type="scientific">Piloderma croceum (strain F 1598)</name>
    <dbReference type="NCBI Taxonomy" id="765440"/>
    <lineage>
        <taxon>Eukaryota</taxon>
        <taxon>Fungi</taxon>
        <taxon>Dikarya</taxon>
        <taxon>Basidiomycota</taxon>
        <taxon>Agaricomycotina</taxon>
        <taxon>Agaricomycetes</taxon>
        <taxon>Agaricomycetidae</taxon>
        <taxon>Atheliales</taxon>
        <taxon>Atheliaceae</taxon>
        <taxon>Piloderma</taxon>
    </lineage>
</organism>
<proteinExistence type="predicted"/>
<reference evidence="3" key="2">
    <citation type="submission" date="2015-01" db="EMBL/GenBank/DDBJ databases">
        <title>Evolutionary Origins and Diversification of the Mycorrhizal Mutualists.</title>
        <authorList>
            <consortium name="DOE Joint Genome Institute"/>
            <consortium name="Mycorrhizal Genomics Consortium"/>
            <person name="Kohler A."/>
            <person name="Kuo A."/>
            <person name="Nagy L.G."/>
            <person name="Floudas D."/>
            <person name="Copeland A."/>
            <person name="Barry K.W."/>
            <person name="Cichocki N."/>
            <person name="Veneault-Fourrey C."/>
            <person name="LaButti K."/>
            <person name="Lindquist E.A."/>
            <person name="Lipzen A."/>
            <person name="Lundell T."/>
            <person name="Morin E."/>
            <person name="Murat C."/>
            <person name="Riley R."/>
            <person name="Ohm R."/>
            <person name="Sun H."/>
            <person name="Tunlid A."/>
            <person name="Henrissat B."/>
            <person name="Grigoriev I.V."/>
            <person name="Hibbett D.S."/>
            <person name="Martin F."/>
        </authorList>
    </citation>
    <scope>NUCLEOTIDE SEQUENCE [LARGE SCALE GENOMIC DNA]</scope>
    <source>
        <strain evidence="3">F 1598</strain>
    </source>
</reference>
<gene>
    <name evidence="2" type="ORF">PILCRDRAFT_441842</name>
</gene>
<dbReference type="HOGENOM" id="CLU_1917845_0_0_1"/>
<protein>
    <submittedName>
        <fullName evidence="2">Uncharacterized protein</fullName>
    </submittedName>
</protein>
<keyword evidence="3" id="KW-1185">Reference proteome</keyword>
<name>A0A0C3FYR6_PILCF</name>
<keyword evidence="1" id="KW-0472">Membrane</keyword>
<dbReference type="EMBL" id="KN832991">
    <property type="protein sequence ID" value="KIM83386.1"/>
    <property type="molecule type" value="Genomic_DNA"/>
</dbReference>
<evidence type="ECO:0000256" key="1">
    <source>
        <dbReference type="SAM" id="Phobius"/>
    </source>
</evidence>
<keyword evidence="1" id="KW-1133">Transmembrane helix</keyword>
<evidence type="ECO:0000313" key="3">
    <source>
        <dbReference type="Proteomes" id="UP000054166"/>
    </source>
</evidence>
<evidence type="ECO:0000313" key="2">
    <source>
        <dbReference type="EMBL" id="KIM83386.1"/>
    </source>
</evidence>
<feature type="transmembrane region" description="Helical" evidence="1">
    <location>
        <begin position="20"/>
        <end position="38"/>
    </location>
</feature>
<reference evidence="2 3" key="1">
    <citation type="submission" date="2014-04" db="EMBL/GenBank/DDBJ databases">
        <authorList>
            <consortium name="DOE Joint Genome Institute"/>
            <person name="Kuo A."/>
            <person name="Tarkka M."/>
            <person name="Buscot F."/>
            <person name="Kohler A."/>
            <person name="Nagy L.G."/>
            <person name="Floudas D."/>
            <person name="Copeland A."/>
            <person name="Barry K.W."/>
            <person name="Cichocki N."/>
            <person name="Veneault-Fourrey C."/>
            <person name="LaButti K."/>
            <person name="Lindquist E.A."/>
            <person name="Lipzen A."/>
            <person name="Lundell T."/>
            <person name="Morin E."/>
            <person name="Murat C."/>
            <person name="Sun H."/>
            <person name="Tunlid A."/>
            <person name="Henrissat B."/>
            <person name="Grigoriev I.V."/>
            <person name="Hibbett D.S."/>
            <person name="Martin F."/>
            <person name="Nordberg H.P."/>
            <person name="Cantor M.N."/>
            <person name="Hua S.X."/>
        </authorList>
    </citation>
    <scope>NUCLEOTIDE SEQUENCE [LARGE SCALE GENOMIC DNA]</scope>
    <source>
        <strain evidence="2 3">F 1598</strain>
    </source>
</reference>